<evidence type="ECO:0000259" key="1">
    <source>
        <dbReference type="Pfam" id="PF05050"/>
    </source>
</evidence>
<keyword evidence="3" id="KW-1185">Reference proteome</keyword>
<dbReference type="AlphaFoldDB" id="A0AAE4MF68"/>
<proteinExistence type="predicted"/>
<dbReference type="SUPFAM" id="SSF53335">
    <property type="entry name" value="S-adenosyl-L-methionine-dependent methyltransferases"/>
    <property type="match status" value="1"/>
</dbReference>
<accession>A0AAE4MF68</accession>
<organism evidence="2 3">
    <name type="scientific">Methanorbis rubei</name>
    <dbReference type="NCBI Taxonomy" id="3028300"/>
    <lineage>
        <taxon>Archaea</taxon>
        <taxon>Methanobacteriati</taxon>
        <taxon>Methanobacteriota</taxon>
        <taxon>Stenosarchaea group</taxon>
        <taxon>Methanomicrobia</taxon>
        <taxon>Methanomicrobiales</taxon>
        <taxon>Methanocorpusculaceae</taxon>
        <taxon>Methanorbis</taxon>
    </lineage>
</organism>
<sequence length="271" mass="31723">MSLIRRHYSNNSPDNVELLEALEGIKHRGFMIYPYEWADNRSETYQHKFTNTQVFTDEKLDLQYTILDNRRLYFPKTWTTDKIREYYFGLQEIEQHPLCPHRYLSEKFTIDDGSIVVDCGVAEGNFGLAIVENCKRLYLFEPDEVWMEPLNATFAPWKERVSIVKKYLSDTTDDMNITLDDFFAEKEYPNFLKLDVEGYEERVLLGADKILESEELQKVVTCTYHKADDEQTLGALLRSHGFATVPSHGYTLLSIDAKPPYFRRGLLRATK</sequence>
<feature type="domain" description="Methyltransferase FkbM" evidence="1">
    <location>
        <begin position="169"/>
        <end position="213"/>
    </location>
</feature>
<comment type="caution">
    <text evidence="2">The sequence shown here is derived from an EMBL/GenBank/DDBJ whole genome shotgun (WGS) entry which is preliminary data.</text>
</comment>
<dbReference type="InterPro" id="IPR006342">
    <property type="entry name" value="FkbM_mtfrase"/>
</dbReference>
<name>A0AAE4MF68_9EURY</name>
<dbReference type="Proteomes" id="UP001283212">
    <property type="component" value="Unassembled WGS sequence"/>
</dbReference>
<protein>
    <recommendedName>
        <fullName evidence="1">Methyltransferase FkbM domain-containing protein</fullName>
    </recommendedName>
</protein>
<evidence type="ECO:0000313" key="3">
    <source>
        <dbReference type="Proteomes" id="UP001283212"/>
    </source>
</evidence>
<dbReference type="Gene3D" id="3.40.50.150">
    <property type="entry name" value="Vaccinia Virus protein VP39"/>
    <property type="match status" value="2"/>
</dbReference>
<evidence type="ECO:0000313" key="2">
    <source>
        <dbReference type="EMBL" id="MDV0443244.1"/>
    </source>
</evidence>
<reference evidence="2 3" key="1">
    <citation type="submission" date="2023-06" db="EMBL/GenBank/DDBJ databases">
        <title>Genome sequence of Methancorpusculaceae sp. Cs1.</title>
        <authorList>
            <person name="Protasov E."/>
            <person name="Platt K."/>
            <person name="Poehlein A."/>
            <person name="Daniel R."/>
            <person name="Brune A."/>
        </authorList>
    </citation>
    <scope>NUCLEOTIDE SEQUENCE [LARGE SCALE GENOMIC DNA]</scope>
    <source>
        <strain evidence="2 3">Cs1</strain>
    </source>
</reference>
<gene>
    <name evidence="2" type="ORF">McpCs1_06120</name>
</gene>
<dbReference type="Pfam" id="PF05050">
    <property type="entry name" value="Methyltransf_21"/>
    <property type="match status" value="1"/>
</dbReference>
<dbReference type="EMBL" id="JAWDKB010000002">
    <property type="protein sequence ID" value="MDV0443244.1"/>
    <property type="molecule type" value="Genomic_DNA"/>
</dbReference>
<dbReference type="InterPro" id="IPR029063">
    <property type="entry name" value="SAM-dependent_MTases_sf"/>
</dbReference>